<evidence type="ECO:0000313" key="2">
    <source>
        <dbReference type="Proteomes" id="UP001230649"/>
    </source>
</evidence>
<accession>A0ACC2VEN6</accession>
<organism evidence="1 2">
    <name type="scientific">Naganishia adeliensis</name>
    <dbReference type="NCBI Taxonomy" id="92952"/>
    <lineage>
        <taxon>Eukaryota</taxon>
        <taxon>Fungi</taxon>
        <taxon>Dikarya</taxon>
        <taxon>Basidiomycota</taxon>
        <taxon>Agaricomycotina</taxon>
        <taxon>Tremellomycetes</taxon>
        <taxon>Filobasidiales</taxon>
        <taxon>Filobasidiaceae</taxon>
        <taxon>Naganishia</taxon>
    </lineage>
</organism>
<gene>
    <name evidence="1" type="ORF">QFC20_006123</name>
</gene>
<name>A0ACC2VEN6_9TREE</name>
<dbReference type="Proteomes" id="UP001230649">
    <property type="component" value="Unassembled WGS sequence"/>
</dbReference>
<keyword evidence="2" id="KW-1185">Reference proteome</keyword>
<protein>
    <submittedName>
        <fullName evidence="1">Uncharacterized protein</fullName>
    </submittedName>
</protein>
<dbReference type="EMBL" id="JASBWS010000100">
    <property type="protein sequence ID" value="KAJ9097777.1"/>
    <property type="molecule type" value="Genomic_DNA"/>
</dbReference>
<comment type="caution">
    <text evidence="1">The sequence shown here is derived from an EMBL/GenBank/DDBJ whole genome shotgun (WGS) entry which is preliminary data.</text>
</comment>
<proteinExistence type="predicted"/>
<reference evidence="1" key="1">
    <citation type="submission" date="2023-04" db="EMBL/GenBank/DDBJ databases">
        <title>Draft Genome sequencing of Naganishia species isolated from polar environments using Oxford Nanopore Technology.</title>
        <authorList>
            <person name="Leo P."/>
            <person name="Venkateswaran K."/>
        </authorList>
    </citation>
    <scope>NUCLEOTIDE SEQUENCE</scope>
    <source>
        <strain evidence="1">MNA-CCFEE 5262</strain>
    </source>
</reference>
<evidence type="ECO:0000313" key="1">
    <source>
        <dbReference type="EMBL" id="KAJ9097777.1"/>
    </source>
</evidence>
<sequence>MFQRWFKLRRGRCYRKNRRAYNHHAKELHVIASRTSLGGPIKFRVSHAQLRRKPFHPPRDRRIGFNDIPRRTNILFLIVDYNEFLQILNRPNGWRPAGTEGSSFHPPARFPLPLLTALRSPARLLASYSVSLTRALRSSARADEFVKGFQVFDKEGRGRIGAGELRYVLTQLGEKMTDEEVDELLKGFPVVDGQIDYVHHDVTMTRPGAPARIQKDDSIVRSRREEKMECFKMRGRCYGQRGDRTKYMEQTDDHPAMITADEIPQNEVTKPADAALPPAAQQDPETPSLCLMIDNYDSFTFNLYQYLCELGAEMMVRRNDEITMDEVESLYTSHRLRSIVISPGPGHPRTDSGICRSIILWAAGKVPVLGVCMGLECIVDVLGGEIAYAGEILHGKTSLVTHDERGCFADIPQLIPSTRYHSLAARLKTLPDALVVTATTQESGVIMGVRHKEFTIEAVQYHPESVMSEGGRELLKNFLKLEGGKWGGKNEWCGVIPHDAPNGTHPIAAPKASAPSALPTILDRIHQQRIADIEASSALPSLTPAILSTALRLHAAPPITPLLARISQTLPALPAVMAEIKRASPSKGDISIHTSAPEQALKYALAGASVISVLTEPKWFKGALSDLLSVRMALDALPNRPALLRKDFIISTYQIDEARLHGADTVLLIVAMLSPAQLQLLYTYSVSLGMEPLVEVNNADELSTALDLGSKVIGVNNRNLHDFNVDMGTTSRLADVLRERGREDVVLCALSGITGRADVERYVEQGVKAVLVGESLMRAEDPKAFMHEMLGLGSASVTPQQQAPLVKICGVQRFKDTKVAVEAGADFIGLIFAKSKRQIELPVARQIASFIATRRAEENTSDETLDDLLRIATETSDPLAPKPWFTTHAAHLSTRSKPLLVGVFQNQPLAFIQSCISRVPLDVVQLHGDEPVEWARQLSVPVIKAFRVSPSTGEIQGPASVDRAGCNHLVLLDAAGKSGSAGGGEGVTFDWSIATSIVNRGEIGTAGASRLPIILAGGLHPDNVAEAVRAVRPWCVDVSSGVEREDGRGKDAGKVEEFIRNAKGA</sequence>